<protein>
    <submittedName>
        <fullName evidence="2">GNAT family N-acetyltransferase</fullName>
    </submittedName>
</protein>
<feature type="domain" description="N-acetyltransferase" evidence="1">
    <location>
        <begin position="2"/>
        <end position="159"/>
    </location>
</feature>
<organism evidence="2 3">
    <name type="scientific">Nocardiopsis sinuspersici</name>
    <dbReference type="NCBI Taxonomy" id="501010"/>
    <lineage>
        <taxon>Bacteria</taxon>
        <taxon>Bacillati</taxon>
        <taxon>Actinomycetota</taxon>
        <taxon>Actinomycetes</taxon>
        <taxon>Streptosporangiales</taxon>
        <taxon>Nocardiopsidaceae</taxon>
        <taxon>Nocardiopsis</taxon>
    </lineage>
</organism>
<dbReference type="InterPro" id="IPR016181">
    <property type="entry name" value="Acyl_CoA_acyltransferase"/>
</dbReference>
<dbReference type="SUPFAM" id="SSF55729">
    <property type="entry name" value="Acyl-CoA N-acyltransferases (Nat)"/>
    <property type="match status" value="1"/>
</dbReference>
<accession>A0A1V3C5I5</accession>
<name>A0A1V3C5I5_9ACTN</name>
<dbReference type="Proteomes" id="UP000189004">
    <property type="component" value="Unassembled WGS sequence"/>
</dbReference>
<dbReference type="GO" id="GO:0016747">
    <property type="term" value="F:acyltransferase activity, transferring groups other than amino-acyl groups"/>
    <property type="evidence" value="ECO:0007669"/>
    <property type="project" value="InterPro"/>
</dbReference>
<dbReference type="CDD" id="cd04301">
    <property type="entry name" value="NAT_SF"/>
    <property type="match status" value="1"/>
</dbReference>
<evidence type="ECO:0000259" key="1">
    <source>
        <dbReference type="PROSITE" id="PS51186"/>
    </source>
</evidence>
<dbReference type="STRING" id="501010.NOSIN_20435"/>
<evidence type="ECO:0000313" key="2">
    <source>
        <dbReference type="EMBL" id="OOC55908.1"/>
    </source>
</evidence>
<dbReference type="AlphaFoldDB" id="A0A1V3C5I5"/>
<dbReference type="PROSITE" id="PS51186">
    <property type="entry name" value="GNAT"/>
    <property type="match status" value="1"/>
</dbReference>
<dbReference type="EMBL" id="MCOK01000001">
    <property type="protein sequence ID" value="OOC55908.1"/>
    <property type="molecule type" value="Genomic_DNA"/>
</dbReference>
<sequence length="174" mass="19665">MFTMRLATEADTPAVTSMITARCGWMEQQGLESWRENIDDLAGQSGSGFMWVLEFEGSIVGCTTVMTQAPPKDWTPEEADEPALYLFTTVTDPAYQEHKPGTLIALWAVDRAARQGRTWVRRGCFFPELVKYYETQGYSLVKEQNRSAGHLYLLARRAERLDLEALGMETRTTA</sequence>
<dbReference type="OrthoDB" id="4095657at2"/>
<dbReference type="Gene3D" id="3.40.630.30">
    <property type="match status" value="1"/>
</dbReference>
<dbReference type="InterPro" id="IPR000182">
    <property type="entry name" value="GNAT_dom"/>
</dbReference>
<proteinExistence type="predicted"/>
<keyword evidence="3" id="KW-1185">Reference proteome</keyword>
<evidence type="ECO:0000313" key="3">
    <source>
        <dbReference type="Proteomes" id="UP000189004"/>
    </source>
</evidence>
<gene>
    <name evidence="2" type="ORF">NOSIN_20435</name>
</gene>
<comment type="caution">
    <text evidence="2">The sequence shown here is derived from an EMBL/GenBank/DDBJ whole genome shotgun (WGS) entry which is preliminary data.</text>
</comment>
<dbReference type="RefSeq" id="WP_077692340.1">
    <property type="nucleotide sequence ID" value="NZ_MCOK01000001.1"/>
</dbReference>
<keyword evidence="2" id="KW-0808">Transferase</keyword>
<reference evidence="3" key="1">
    <citation type="submission" date="2016-08" db="EMBL/GenBank/DDBJ databases">
        <authorList>
            <person name="Tokovenko B."/>
            <person name="Kalinowski J."/>
        </authorList>
    </citation>
    <scope>NUCLEOTIDE SEQUENCE [LARGE SCALE GENOMIC DNA]</scope>
    <source>
        <strain evidence="3">UTMC102</strain>
    </source>
</reference>